<evidence type="ECO:0000259" key="2">
    <source>
        <dbReference type="Pfam" id="PF01205"/>
    </source>
</evidence>
<dbReference type="Pfam" id="PF09186">
    <property type="entry name" value="DUF1949"/>
    <property type="match status" value="1"/>
</dbReference>
<keyword evidence="5" id="KW-1185">Reference proteome</keyword>
<sequence>MQDKYKTIAENYRVQLKIDKCTFVVSAANVQTVKGAEDFIARVAEEFPDVKHNDVYAFKIGLGSNSIEKASDAGEPAGSAGPPLLQAINGAEITNVVIVVTRYFGGKHGIGGLIRAYGKCGREVIKEAGVIEKERHLTIGIGVPYDSMGKVINDLEGHHGKIKDTKYTNDGVEVIAVMKPSYLEEFKERITEITGGQAEFRQLEEEFR</sequence>
<dbReference type="STRING" id="574087.Acear_0726"/>
<proteinExistence type="inferred from homology"/>
<evidence type="ECO:0000313" key="4">
    <source>
        <dbReference type="EMBL" id="ADL12266.1"/>
    </source>
</evidence>
<evidence type="ECO:0000313" key="5">
    <source>
        <dbReference type="Proteomes" id="UP000001661"/>
    </source>
</evidence>
<dbReference type="AlphaFoldDB" id="D9QVK7"/>
<gene>
    <name evidence="4" type="ordered locus">Acear_0726</name>
</gene>
<dbReference type="InterPro" id="IPR023582">
    <property type="entry name" value="Impact"/>
</dbReference>
<dbReference type="GO" id="GO:0006446">
    <property type="term" value="P:regulation of translational initiation"/>
    <property type="evidence" value="ECO:0007669"/>
    <property type="project" value="TreeGrafter"/>
</dbReference>
<dbReference type="PANTHER" id="PTHR16301:SF20">
    <property type="entry name" value="IMPACT FAMILY MEMBER YIGZ"/>
    <property type="match status" value="1"/>
</dbReference>
<dbReference type="PANTHER" id="PTHR16301">
    <property type="entry name" value="IMPACT-RELATED"/>
    <property type="match status" value="1"/>
</dbReference>
<reference evidence="4 5" key="1">
    <citation type="journal article" date="2010" name="Stand. Genomic Sci.">
        <title>Complete genome sequence of Acetohalobium arabaticum type strain (Z-7288).</title>
        <authorList>
            <person name="Sikorski J."/>
            <person name="Lapidus A."/>
            <person name="Chertkov O."/>
            <person name="Lucas S."/>
            <person name="Copeland A."/>
            <person name="Glavina Del Rio T."/>
            <person name="Nolan M."/>
            <person name="Tice H."/>
            <person name="Cheng J.F."/>
            <person name="Han C."/>
            <person name="Brambilla E."/>
            <person name="Pitluck S."/>
            <person name="Liolios K."/>
            <person name="Ivanova N."/>
            <person name="Mavromatis K."/>
            <person name="Mikhailova N."/>
            <person name="Pati A."/>
            <person name="Bruce D."/>
            <person name="Detter C."/>
            <person name="Tapia R."/>
            <person name="Goodwin L."/>
            <person name="Chen A."/>
            <person name="Palaniappan K."/>
            <person name="Land M."/>
            <person name="Hauser L."/>
            <person name="Chang Y.J."/>
            <person name="Jeffries C.D."/>
            <person name="Rohde M."/>
            <person name="Goker M."/>
            <person name="Spring S."/>
            <person name="Woyke T."/>
            <person name="Bristow J."/>
            <person name="Eisen J.A."/>
            <person name="Markowitz V."/>
            <person name="Hugenholtz P."/>
            <person name="Kyrpides N.C."/>
            <person name="Klenk H.P."/>
        </authorList>
    </citation>
    <scope>NUCLEOTIDE SEQUENCE [LARGE SCALE GENOMIC DNA]</scope>
    <source>
        <strain evidence="5">ATCC 49924 / DSM 5501 / Z-7288</strain>
    </source>
</reference>
<dbReference type="InterPro" id="IPR015269">
    <property type="entry name" value="UPF0029_Impact_C"/>
</dbReference>
<dbReference type="GO" id="GO:0005737">
    <property type="term" value="C:cytoplasm"/>
    <property type="evidence" value="ECO:0007669"/>
    <property type="project" value="TreeGrafter"/>
</dbReference>
<dbReference type="SUPFAM" id="SSF54980">
    <property type="entry name" value="EF-G C-terminal domain-like"/>
    <property type="match status" value="1"/>
</dbReference>
<dbReference type="EMBL" id="CP002105">
    <property type="protein sequence ID" value="ADL12266.1"/>
    <property type="molecule type" value="Genomic_DNA"/>
</dbReference>
<evidence type="ECO:0000259" key="3">
    <source>
        <dbReference type="Pfam" id="PF09186"/>
    </source>
</evidence>
<accession>D9QVK7</accession>
<dbReference type="InterPro" id="IPR036956">
    <property type="entry name" value="Impact_N_sf"/>
</dbReference>
<dbReference type="KEGG" id="aar:Acear_0726"/>
<dbReference type="Gene3D" id="3.30.230.30">
    <property type="entry name" value="Impact, N-terminal domain"/>
    <property type="match status" value="1"/>
</dbReference>
<dbReference type="SUPFAM" id="SSF54211">
    <property type="entry name" value="Ribosomal protein S5 domain 2-like"/>
    <property type="match status" value="1"/>
</dbReference>
<dbReference type="InterPro" id="IPR001498">
    <property type="entry name" value="Impact_N"/>
</dbReference>
<organism evidence="4 5">
    <name type="scientific">Acetohalobium arabaticum (strain ATCC 49924 / DSM 5501 / Z-7288)</name>
    <dbReference type="NCBI Taxonomy" id="574087"/>
    <lineage>
        <taxon>Bacteria</taxon>
        <taxon>Bacillati</taxon>
        <taxon>Bacillota</taxon>
        <taxon>Clostridia</taxon>
        <taxon>Halanaerobiales</taxon>
        <taxon>Halobacteroidaceae</taxon>
        <taxon>Acetohalobium</taxon>
    </lineage>
</organism>
<protein>
    <recommendedName>
        <fullName evidence="6">Impact N-terminal domain-containing protein</fullName>
    </recommendedName>
</protein>
<evidence type="ECO:0008006" key="6">
    <source>
        <dbReference type="Google" id="ProtNLM"/>
    </source>
</evidence>
<feature type="domain" description="Impact N-terminal" evidence="2">
    <location>
        <begin position="20"/>
        <end position="125"/>
    </location>
</feature>
<dbReference type="eggNOG" id="COG1739">
    <property type="taxonomic scope" value="Bacteria"/>
</dbReference>
<evidence type="ECO:0000256" key="1">
    <source>
        <dbReference type="ARBA" id="ARBA00007665"/>
    </source>
</evidence>
<comment type="similarity">
    <text evidence="1">Belongs to the IMPACT family.</text>
</comment>
<dbReference type="InterPro" id="IPR035647">
    <property type="entry name" value="EFG_III/V"/>
</dbReference>
<dbReference type="Gene3D" id="3.30.70.240">
    <property type="match status" value="1"/>
</dbReference>
<dbReference type="Pfam" id="PF01205">
    <property type="entry name" value="Impact_N"/>
    <property type="match status" value="1"/>
</dbReference>
<dbReference type="InterPro" id="IPR020568">
    <property type="entry name" value="Ribosomal_Su5_D2-typ_SF"/>
</dbReference>
<dbReference type="HOGENOM" id="CLU_083552_2_1_9"/>
<dbReference type="RefSeq" id="WP_013277712.1">
    <property type="nucleotide sequence ID" value="NC_014378.1"/>
</dbReference>
<name>D9QVK7_ACEAZ</name>
<dbReference type="OrthoDB" id="9813771at2"/>
<dbReference type="Proteomes" id="UP000001661">
    <property type="component" value="Chromosome"/>
</dbReference>
<feature type="domain" description="UPF0029" evidence="3">
    <location>
        <begin position="143"/>
        <end position="197"/>
    </location>
</feature>